<dbReference type="PANTHER" id="PTHR42648">
    <property type="entry name" value="TRANSPOSASE, PUTATIVE-RELATED"/>
    <property type="match status" value="1"/>
</dbReference>
<dbReference type="Proteomes" id="UP001172457">
    <property type="component" value="Chromosome 4"/>
</dbReference>
<feature type="domain" description="GAG-pre-integrase" evidence="1">
    <location>
        <begin position="57"/>
        <end position="97"/>
    </location>
</feature>
<reference evidence="2" key="1">
    <citation type="submission" date="2023-03" db="EMBL/GenBank/DDBJ databases">
        <title>Chromosome-scale reference genome and RAD-based genetic map of yellow starthistle (Centaurea solstitialis) reveal putative structural variation and QTLs associated with invader traits.</title>
        <authorList>
            <person name="Reatini B."/>
            <person name="Cang F.A."/>
            <person name="Jiang Q."/>
            <person name="Mckibben M.T.W."/>
            <person name="Barker M.S."/>
            <person name="Rieseberg L.H."/>
            <person name="Dlugosch K.M."/>
        </authorList>
    </citation>
    <scope>NUCLEOTIDE SEQUENCE</scope>
    <source>
        <strain evidence="2">CAN-66</strain>
        <tissue evidence="2">Leaf</tissue>
    </source>
</reference>
<dbReference type="InterPro" id="IPR025724">
    <property type="entry name" value="GAG-pre-integrase_dom"/>
</dbReference>
<dbReference type="EMBL" id="JARYMX010000004">
    <property type="protein sequence ID" value="KAJ9553168.1"/>
    <property type="molecule type" value="Genomic_DNA"/>
</dbReference>
<keyword evidence="3" id="KW-1185">Reference proteome</keyword>
<dbReference type="PANTHER" id="PTHR42648:SF18">
    <property type="entry name" value="RETROTRANSPOSON, UNCLASSIFIED-LIKE PROTEIN"/>
    <property type="match status" value="1"/>
</dbReference>
<protein>
    <recommendedName>
        <fullName evidence="1">GAG-pre-integrase domain-containing protein</fullName>
    </recommendedName>
</protein>
<accession>A0AA38T2H3</accession>
<dbReference type="Pfam" id="PF13976">
    <property type="entry name" value="gag_pre-integrs"/>
    <property type="match status" value="1"/>
</dbReference>
<sequence>MKNLVELNNGEMLPNLIDDSDSSQHLGSTVHHNVLRCPSTRGSCSIARKGNEGRKLRLSHQNFRNMNKLVSKHLVKGLPETRLTKDTLCSACEKGKMKRSSHPPKMETNCHHPLDMLHMDLCGPMRVESLARKKYMLFM</sequence>
<organism evidence="2 3">
    <name type="scientific">Centaurea solstitialis</name>
    <name type="common">yellow star-thistle</name>
    <dbReference type="NCBI Taxonomy" id="347529"/>
    <lineage>
        <taxon>Eukaryota</taxon>
        <taxon>Viridiplantae</taxon>
        <taxon>Streptophyta</taxon>
        <taxon>Embryophyta</taxon>
        <taxon>Tracheophyta</taxon>
        <taxon>Spermatophyta</taxon>
        <taxon>Magnoliopsida</taxon>
        <taxon>eudicotyledons</taxon>
        <taxon>Gunneridae</taxon>
        <taxon>Pentapetalae</taxon>
        <taxon>asterids</taxon>
        <taxon>campanulids</taxon>
        <taxon>Asterales</taxon>
        <taxon>Asteraceae</taxon>
        <taxon>Carduoideae</taxon>
        <taxon>Cardueae</taxon>
        <taxon>Centaureinae</taxon>
        <taxon>Centaurea</taxon>
    </lineage>
</organism>
<evidence type="ECO:0000313" key="3">
    <source>
        <dbReference type="Proteomes" id="UP001172457"/>
    </source>
</evidence>
<name>A0AA38T2H3_9ASTR</name>
<proteinExistence type="predicted"/>
<evidence type="ECO:0000259" key="1">
    <source>
        <dbReference type="Pfam" id="PF13976"/>
    </source>
</evidence>
<comment type="caution">
    <text evidence="2">The sequence shown here is derived from an EMBL/GenBank/DDBJ whole genome shotgun (WGS) entry which is preliminary data.</text>
</comment>
<evidence type="ECO:0000313" key="2">
    <source>
        <dbReference type="EMBL" id="KAJ9553168.1"/>
    </source>
</evidence>
<dbReference type="AlphaFoldDB" id="A0AA38T2H3"/>
<dbReference type="InterPro" id="IPR039537">
    <property type="entry name" value="Retrotran_Ty1/copia-like"/>
</dbReference>
<gene>
    <name evidence="2" type="ORF">OSB04_017213</name>
</gene>